<evidence type="ECO:0000313" key="2">
    <source>
        <dbReference type="Proteomes" id="UP000824120"/>
    </source>
</evidence>
<accession>A0A9J6A6E5</accession>
<sequence>MKVNEFSIEEGLHQAFNPKEKIIESIDMDIFSRYAAKSFAKKSLLSIASSVGKPIVVDKATQERVVHLVNDSGMMKIDVMCFSIRDATIDQAFSNSSKEATTFNSNNEENLGNKGKWIKVARRGVGKDGLLGSPNVVVVK</sequence>
<protein>
    <submittedName>
        <fullName evidence="1">Uncharacterized protein</fullName>
    </submittedName>
</protein>
<reference evidence="1 2" key="1">
    <citation type="submission" date="2020-09" db="EMBL/GenBank/DDBJ databases">
        <title>De no assembly of potato wild relative species, Solanum commersonii.</title>
        <authorList>
            <person name="Cho K."/>
        </authorList>
    </citation>
    <scope>NUCLEOTIDE SEQUENCE [LARGE SCALE GENOMIC DNA]</scope>
    <source>
        <strain evidence="1">LZ3.2</strain>
        <tissue evidence="1">Leaf</tissue>
    </source>
</reference>
<evidence type="ECO:0000313" key="1">
    <source>
        <dbReference type="EMBL" id="KAG5619859.1"/>
    </source>
</evidence>
<dbReference type="Proteomes" id="UP000824120">
    <property type="component" value="Chromosome 2"/>
</dbReference>
<organism evidence="1 2">
    <name type="scientific">Solanum commersonii</name>
    <name type="common">Commerson's wild potato</name>
    <name type="synonym">Commerson's nightshade</name>
    <dbReference type="NCBI Taxonomy" id="4109"/>
    <lineage>
        <taxon>Eukaryota</taxon>
        <taxon>Viridiplantae</taxon>
        <taxon>Streptophyta</taxon>
        <taxon>Embryophyta</taxon>
        <taxon>Tracheophyta</taxon>
        <taxon>Spermatophyta</taxon>
        <taxon>Magnoliopsida</taxon>
        <taxon>eudicotyledons</taxon>
        <taxon>Gunneridae</taxon>
        <taxon>Pentapetalae</taxon>
        <taxon>asterids</taxon>
        <taxon>lamiids</taxon>
        <taxon>Solanales</taxon>
        <taxon>Solanaceae</taxon>
        <taxon>Solanoideae</taxon>
        <taxon>Solaneae</taxon>
        <taxon>Solanum</taxon>
    </lineage>
</organism>
<dbReference type="AlphaFoldDB" id="A0A9J6A6E5"/>
<dbReference type="EMBL" id="JACXVP010000002">
    <property type="protein sequence ID" value="KAG5619859.1"/>
    <property type="molecule type" value="Genomic_DNA"/>
</dbReference>
<keyword evidence="2" id="KW-1185">Reference proteome</keyword>
<dbReference type="OrthoDB" id="1939300at2759"/>
<gene>
    <name evidence="1" type="ORF">H5410_005077</name>
</gene>
<proteinExistence type="predicted"/>
<name>A0A9J6A6E5_SOLCO</name>
<comment type="caution">
    <text evidence="1">The sequence shown here is derived from an EMBL/GenBank/DDBJ whole genome shotgun (WGS) entry which is preliminary data.</text>
</comment>